<keyword evidence="3" id="KW-1185">Reference proteome</keyword>
<dbReference type="OrthoDB" id="9788279at2"/>
<organism evidence="2 3">
    <name type="scientific">Thiogranum longum</name>
    <dbReference type="NCBI Taxonomy" id="1537524"/>
    <lineage>
        <taxon>Bacteria</taxon>
        <taxon>Pseudomonadati</taxon>
        <taxon>Pseudomonadota</taxon>
        <taxon>Gammaproteobacteria</taxon>
        <taxon>Chromatiales</taxon>
        <taxon>Ectothiorhodospiraceae</taxon>
        <taxon>Thiogranum</taxon>
    </lineage>
</organism>
<dbReference type="Proteomes" id="UP000295707">
    <property type="component" value="Unassembled WGS sequence"/>
</dbReference>
<dbReference type="RefSeq" id="WP_132973771.1">
    <property type="nucleotide sequence ID" value="NZ_SMFX01000001.1"/>
</dbReference>
<sequence length="177" mass="18984">MKLKDNLIALFALALVAGMGYLWLAPAGLSKAPDITLSTIHGDKITLSQLRGKPVLVNFWATTCPGCIKEMPHLVALYKALAPKGLEIIGIAMPYDPPNQVIALAGTRKIPYPIALDIKGEAAHAFGDVRLTPSNFLIAPDGRIVHQKIGEMDMDKVRAMINDMLARSGNSQTASAN</sequence>
<evidence type="ECO:0000313" key="3">
    <source>
        <dbReference type="Proteomes" id="UP000295707"/>
    </source>
</evidence>
<dbReference type="PROSITE" id="PS51352">
    <property type="entry name" value="THIOREDOXIN_2"/>
    <property type="match status" value="1"/>
</dbReference>
<gene>
    <name evidence="2" type="ORF">DFR30_2572</name>
</gene>
<comment type="caution">
    <text evidence="2">The sequence shown here is derived from an EMBL/GenBank/DDBJ whole genome shotgun (WGS) entry which is preliminary data.</text>
</comment>
<dbReference type="Gene3D" id="3.40.30.10">
    <property type="entry name" value="Glutaredoxin"/>
    <property type="match status" value="1"/>
</dbReference>
<dbReference type="Pfam" id="PF00578">
    <property type="entry name" value="AhpC-TSA"/>
    <property type="match status" value="1"/>
</dbReference>
<dbReference type="PANTHER" id="PTHR42852:SF13">
    <property type="entry name" value="PROTEIN DIPZ"/>
    <property type="match status" value="1"/>
</dbReference>
<name>A0A4R1HPP4_9GAMM</name>
<protein>
    <submittedName>
        <fullName evidence="2">Peroxiredoxin</fullName>
    </submittedName>
</protein>
<evidence type="ECO:0000259" key="1">
    <source>
        <dbReference type="PROSITE" id="PS51352"/>
    </source>
</evidence>
<accession>A0A4R1HPP4</accession>
<dbReference type="InterPro" id="IPR013766">
    <property type="entry name" value="Thioredoxin_domain"/>
</dbReference>
<reference evidence="2 3" key="1">
    <citation type="submission" date="2019-03" db="EMBL/GenBank/DDBJ databases">
        <title>Genomic Encyclopedia of Type Strains, Phase IV (KMG-IV): sequencing the most valuable type-strain genomes for metagenomic binning, comparative biology and taxonomic classification.</title>
        <authorList>
            <person name="Goeker M."/>
        </authorList>
    </citation>
    <scope>NUCLEOTIDE SEQUENCE [LARGE SCALE GENOMIC DNA]</scope>
    <source>
        <strain evidence="2 3">DSM 19610</strain>
    </source>
</reference>
<dbReference type="AlphaFoldDB" id="A0A4R1HPP4"/>
<dbReference type="GO" id="GO:0016209">
    <property type="term" value="F:antioxidant activity"/>
    <property type="evidence" value="ECO:0007669"/>
    <property type="project" value="InterPro"/>
</dbReference>
<dbReference type="GO" id="GO:0016491">
    <property type="term" value="F:oxidoreductase activity"/>
    <property type="evidence" value="ECO:0007669"/>
    <property type="project" value="InterPro"/>
</dbReference>
<dbReference type="InterPro" id="IPR036249">
    <property type="entry name" value="Thioredoxin-like_sf"/>
</dbReference>
<dbReference type="InterPro" id="IPR000866">
    <property type="entry name" value="AhpC/TSA"/>
</dbReference>
<evidence type="ECO:0000313" key="2">
    <source>
        <dbReference type="EMBL" id="TCK19262.1"/>
    </source>
</evidence>
<dbReference type="EMBL" id="SMFX01000001">
    <property type="protein sequence ID" value="TCK19262.1"/>
    <property type="molecule type" value="Genomic_DNA"/>
</dbReference>
<dbReference type="CDD" id="cd02966">
    <property type="entry name" value="TlpA_like_family"/>
    <property type="match status" value="1"/>
</dbReference>
<dbReference type="PANTHER" id="PTHR42852">
    <property type="entry name" value="THIOL:DISULFIDE INTERCHANGE PROTEIN DSBE"/>
    <property type="match status" value="1"/>
</dbReference>
<proteinExistence type="predicted"/>
<dbReference type="InterPro" id="IPR050553">
    <property type="entry name" value="Thioredoxin_ResA/DsbE_sf"/>
</dbReference>
<dbReference type="SUPFAM" id="SSF52833">
    <property type="entry name" value="Thioredoxin-like"/>
    <property type="match status" value="1"/>
</dbReference>
<feature type="domain" description="Thioredoxin" evidence="1">
    <location>
        <begin position="26"/>
        <end position="166"/>
    </location>
</feature>